<gene>
    <name evidence="2" type="ORF">MEDL_56154</name>
</gene>
<feature type="region of interest" description="Disordered" evidence="1">
    <location>
        <begin position="1"/>
        <end position="56"/>
    </location>
</feature>
<proteinExistence type="predicted"/>
<dbReference type="Gene3D" id="3.60.10.10">
    <property type="entry name" value="Endonuclease/exonuclease/phosphatase"/>
    <property type="match status" value="1"/>
</dbReference>
<dbReference type="AlphaFoldDB" id="A0A8S3UMZ0"/>
<sequence>MEDQTGHDRDVITNNIQIDSTEHKNKEHAGETRENTLKRPRSENVQNDDTERKKRVKKDSEFHELKSLMYDLATEVKSLNDRVFERIDDLEKDFAKNIVENITKLIDTKISKEVNKVKDEFKTEVNTVNKRIDSIVNKLRVDFQNLKSDVNEQVKRKDYAGAVSNNQSRNDTNNVIKMLSESEAEKTDPAITKNRVCAIVRDGLRIHDVKVISAERKESRGRNPGVDTSEQKEKIMKNKIKLRQTREYNRVYIEDELTREAQVNQTNMMAILKDFIEGVDDVQIRDVIDDVLNRNGEMLIEFLVDCNLCMLNGRIGKQDYTNISSKGKSVVDYILTPHDQINDVIDFQVHTMSNIISRFDLAGYESIPDHSLLECTISTYAENTDTVEQLSENERLKAPRRFRYDGLRNELFSDEPMQKLLQDTILRLEHALDRRRDVDSAFTELKNLLVTEIELTCKEQKQNIPNKRHHKNNRKPYWNEELQDLWDKACKAEKEWTSCKTNAKSTLRSIYVQRRKNFDTFNRKSKRRYQIEQQNQLHYLEGHNTKDFWKSIGKLGLANERKTQRIYQVRTENGEITNDTDTVLERWKTEYESAFNSVDSCNNYDDTFLADIKNKVRNENNYRKDIDVSGLNLEISREEVKDAVDEFEVQTTAERCAVEFVLLL</sequence>
<accession>A0A8S3UMZ0</accession>
<feature type="compositionally biased region" description="Basic and acidic residues" evidence="1">
    <location>
        <begin position="20"/>
        <end position="42"/>
    </location>
</feature>
<protein>
    <submittedName>
        <fullName evidence="2">Uncharacterized protein</fullName>
    </submittedName>
</protein>
<evidence type="ECO:0000313" key="3">
    <source>
        <dbReference type="Proteomes" id="UP000683360"/>
    </source>
</evidence>
<evidence type="ECO:0000256" key="1">
    <source>
        <dbReference type="SAM" id="MobiDB-lite"/>
    </source>
</evidence>
<dbReference type="Proteomes" id="UP000683360">
    <property type="component" value="Unassembled WGS sequence"/>
</dbReference>
<comment type="caution">
    <text evidence="2">The sequence shown here is derived from an EMBL/GenBank/DDBJ whole genome shotgun (WGS) entry which is preliminary data.</text>
</comment>
<dbReference type="OrthoDB" id="6157991at2759"/>
<name>A0A8S3UMZ0_MYTED</name>
<feature type="compositionally biased region" description="Basic and acidic residues" evidence="1">
    <location>
        <begin position="1"/>
        <end position="11"/>
    </location>
</feature>
<evidence type="ECO:0000313" key="2">
    <source>
        <dbReference type="EMBL" id="CAG2244066.1"/>
    </source>
</evidence>
<organism evidence="2 3">
    <name type="scientific">Mytilus edulis</name>
    <name type="common">Blue mussel</name>
    <dbReference type="NCBI Taxonomy" id="6550"/>
    <lineage>
        <taxon>Eukaryota</taxon>
        <taxon>Metazoa</taxon>
        <taxon>Spiralia</taxon>
        <taxon>Lophotrochozoa</taxon>
        <taxon>Mollusca</taxon>
        <taxon>Bivalvia</taxon>
        <taxon>Autobranchia</taxon>
        <taxon>Pteriomorphia</taxon>
        <taxon>Mytilida</taxon>
        <taxon>Mytiloidea</taxon>
        <taxon>Mytilidae</taxon>
        <taxon>Mytilinae</taxon>
        <taxon>Mytilus</taxon>
    </lineage>
</organism>
<keyword evidence="3" id="KW-1185">Reference proteome</keyword>
<dbReference type="InterPro" id="IPR036691">
    <property type="entry name" value="Endo/exonu/phosph_ase_sf"/>
</dbReference>
<dbReference type="EMBL" id="CAJPWZ010002726">
    <property type="protein sequence ID" value="CAG2244066.1"/>
    <property type="molecule type" value="Genomic_DNA"/>
</dbReference>
<reference evidence="2" key="1">
    <citation type="submission" date="2021-03" db="EMBL/GenBank/DDBJ databases">
        <authorList>
            <person name="Bekaert M."/>
        </authorList>
    </citation>
    <scope>NUCLEOTIDE SEQUENCE</scope>
</reference>